<accession>A0ABV6RA15</accession>
<dbReference type="EMBL" id="JBHLSV010000007">
    <property type="protein sequence ID" value="MFC0673819.1"/>
    <property type="molecule type" value="Genomic_DNA"/>
</dbReference>
<evidence type="ECO:0000313" key="3">
    <source>
        <dbReference type="Proteomes" id="UP001589793"/>
    </source>
</evidence>
<dbReference type="RefSeq" id="WP_376979691.1">
    <property type="nucleotide sequence ID" value="NZ_JBHLSV010000007.1"/>
</dbReference>
<dbReference type="Proteomes" id="UP001589793">
    <property type="component" value="Unassembled WGS sequence"/>
</dbReference>
<reference evidence="2 3" key="1">
    <citation type="submission" date="2024-09" db="EMBL/GenBank/DDBJ databases">
        <authorList>
            <person name="Sun Q."/>
            <person name="Mori K."/>
        </authorList>
    </citation>
    <scope>NUCLEOTIDE SEQUENCE [LARGE SCALE GENOMIC DNA]</scope>
    <source>
        <strain evidence="2 3">CICC 10874</strain>
    </source>
</reference>
<name>A0ABV6RA15_9MICO</name>
<keyword evidence="1" id="KW-0812">Transmembrane</keyword>
<evidence type="ECO:0000256" key="1">
    <source>
        <dbReference type="SAM" id="Phobius"/>
    </source>
</evidence>
<keyword evidence="1" id="KW-0472">Membrane</keyword>
<comment type="caution">
    <text evidence="2">The sequence shown here is derived from an EMBL/GenBank/DDBJ whole genome shotgun (WGS) entry which is preliminary data.</text>
</comment>
<feature type="transmembrane region" description="Helical" evidence="1">
    <location>
        <begin position="57"/>
        <end position="77"/>
    </location>
</feature>
<organism evidence="2 3">
    <name type="scientific">Brachybacterium hainanense</name>
    <dbReference type="NCBI Taxonomy" id="1541174"/>
    <lineage>
        <taxon>Bacteria</taxon>
        <taxon>Bacillati</taxon>
        <taxon>Actinomycetota</taxon>
        <taxon>Actinomycetes</taxon>
        <taxon>Micrococcales</taxon>
        <taxon>Dermabacteraceae</taxon>
        <taxon>Brachybacterium</taxon>
    </lineage>
</organism>
<proteinExistence type="predicted"/>
<sequence length="97" mass="10016">MTAALLAMLIGAFAVTTVAVEAVRTGRWELGRGSVAEDIPDGFYGDSFLSGAVLDNAGWVVAAGIVWIVAAALLIGLDAARARITGTRGAAIDRTRR</sequence>
<protein>
    <submittedName>
        <fullName evidence="2">Uncharacterized protein</fullName>
    </submittedName>
</protein>
<evidence type="ECO:0000313" key="2">
    <source>
        <dbReference type="EMBL" id="MFC0673819.1"/>
    </source>
</evidence>
<keyword evidence="3" id="KW-1185">Reference proteome</keyword>
<gene>
    <name evidence="2" type="ORF">ACFFF6_07615</name>
</gene>
<keyword evidence="1" id="KW-1133">Transmembrane helix</keyword>